<dbReference type="Pfam" id="PF12796">
    <property type="entry name" value="Ank_2"/>
    <property type="match status" value="1"/>
</dbReference>
<gene>
    <name evidence="2" type="ORF">GCM10011511_27650</name>
</gene>
<protein>
    <recommendedName>
        <fullName evidence="4">Ankyrin repeat domain-containing protein</fullName>
    </recommendedName>
</protein>
<evidence type="ECO:0000313" key="2">
    <source>
        <dbReference type="EMBL" id="GGB02836.1"/>
    </source>
</evidence>
<dbReference type="EMBL" id="BMJC01000003">
    <property type="protein sequence ID" value="GGB02836.1"/>
    <property type="molecule type" value="Genomic_DNA"/>
</dbReference>
<feature type="repeat" description="ANK" evidence="1">
    <location>
        <begin position="87"/>
        <end position="120"/>
    </location>
</feature>
<evidence type="ECO:0000313" key="3">
    <source>
        <dbReference type="Proteomes" id="UP000607559"/>
    </source>
</evidence>
<name>A0A8J2XTC1_9BACT</name>
<comment type="caution">
    <text evidence="2">The sequence shown here is derived from an EMBL/GenBank/DDBJ whole genome shotgun (WGS) entry which is preliminary data.</text>
</comment>
<dbReference type="InterPro" id="IPR036770">
    <property type="entry name" value="Ankyrin_rpt-contain_sf"/>
</dbReference>
<sequence>MIALPKLIPTTVWNSLSLAIARGDAPRAQEIVEDHRLDVNACVDSSAWMPVLMEALLSYGFATEDDRLPLLHYLLDEGANPNIICARGYNCLHIAAQQEKYIHALDLFLDYDADVNIGDADGSNIVYWAVQGWLLRREGADRATYLRVLDKILHLGADLDQENRFGMNTRKWLQLASPDVQELVQRWEAAKPVIHDVTTVQPVFPNLRYPELVRHIWDQFVPADGGPADTVQGELLRTVENLRDEARRIANSHQHATTTLQAVAGATHRRVQKRQAIFVRDTLLRSGVFDKTESHRIRTETQRLIKHSRDYPSDEVYDDLVDMICVFYTRNPTPIPL</sequence>
<dbReference type="SUPFAM" id="SSF48403">
    <property type="entry name" value="Ankyrin repeat"/>
    <property type="match status" value="1"/>
</dbReference>
<reference evidence="2" key="1">
    <citation type="journal article" date="2014" name="Int. J. Syst. Evol. Microbiol.">
        <title>Complete genome sequence of Corynebacterium casei LMG S-19264T (=DSM 44701T), isolated from a smear-ripened cheese.</title>
        <authorList>
            <consortium name="US DOE Joint Genome Institute (JGI-PGF)"/>
            <person name="Walter F."/>
            <person name="Albersmeier A."/>
            <person name="Kalinowski J."/>
            <person name="Ruckert C."/>
        </authorList>
    </citation>
    <scope>NUCLEOTIDE SEQUENCE</scope>
    <source>
        <strain evidence="2">CGMCC 1.15448</strain>
    </source>
</reference>
<reference evidence="2" key="2">
    <citation type="submission" date="2020-09" db="EMBL/GenBank/DDBJ databases">
        <authorList>
            <person name="Sun Q."/>
            <person name="Zhou Y."/>
        </authorList>
    </citation>
    <scope>NUCLEOTIDE SEQUENCE</scope>
    <source>
        <strain evidence="2">CGMCC 1.15448</strain>
    </source>
</reference>
<dbReference type="PROSITE" id="PS50088">
    <property type="entry name" value="ANK_REPEAT"/>
    <property type="match status" value="1"/>
</dbReference>
<dbReference type="Proteomes" id="UP000607559">
    <property type="component" value="Unassembled WGS sequence"/>
</dbReference>
<dbReference type="Gene3D" id="1.25.40.20">
    <property type="entry name" value="Ankyrin repeat-containing domain"/>
    <property type="match status" value="1"/>
</dbReference>
<dbReference type="InterPro" id="IPR002110">
    <property type="entry name" value="Ankyrin_rpt"/>
</dbReference>
<evidence type="ECO:0000256" key="1">
    <source>
        <dbReference type="PROSITE-ProRule" id="PRU00023"/>
    </source>
</evidence>
<keyword evidence="3" id="KW-1185">Reference proteome</keyword>
<dbReference type="AlphaFoldDB" id="A0A8J2XTC1"/>
<evidence type="ECO:0008006" key="4">
    <source>
        <dbReference type="Google" id="ProtNLM"/>
    </source>
</evidence>
<organism evidence="2 3">
    <name type="scientific">Puia dinghuensis</name>
    <dbReference type="NCBI Taxonomy" id="1792502"/>
    <lineage>
        <taxon>Bacteria</taxon>
        <taxon>Pseudomonadati</taxon>
        <taxon>Bacteroidota</taxon>
        <taxon>Chitinophagia</taxon>
        <taxon>Chitinophagales</taxon>
        <taxon>Chitinophagaceae</taxon>
        <taxon>Puia</taxon>
    </lineage>
</organism>
<proteinExistence type="predicted"/>
<accession>A0A8J2XTC1</accession>
<keyword evidence="1" id="KW-0040">ANK repeat</keyword>
<dbReference type="SMART" id="SM00248">
    <property type="entry name" value="ANK"/>
    <property type="match status" value="3"/>
</dbReference>